<dbReference type="PANTHER" id="PTHR22916:SF3">
    <property type="entry name" value="UDP-GLCNAC:BETAGAL BETA-1,3-N-ACETYLGLUCOSAMINYLTRANSFERASE-LIKE PROTEIN 1"/>
    <property type="match status" value="1"/>
</dbReference>
<dbReference type="AlphaFoldDB" id="A0A7Y0FR56"/>
<keyword evidence="2" id="KW-0808">Transferase</keyword>
<dbReference type="InterPro" id="IPR029044">
    <property type="entry name" value="Nucleotide-diphossugar_trans"/>
</dbReference>
<dbReference type="SUPFAM" id="SSF53448">
    <property type="entry name" value="Nucleotide-diphospho-sugar transferases"/>
    <property type="match status" value="1"/>
</dbReference>
<name>A0A7Y0FR56_9FLAO</name>
<feature type="domain" description="Glycosyltransferase 2-like" evidence="1">
    <location>
        <begin position="4"/>
        <end position="165"/>
    </location>
</feature>
<dbReference type="RefSeq" id="WP_169233919.1">
    <property type="nucleotide sequence ID" value="NZ_JABBGI010000006.1"/>
</dbReference>
<dbReference type="PANTHER" id="PTHR22916">
    <property type="entry name" value="GLYCOSYLTRANSFERASE"/>
    <property type="match status" value="1"/>
</dbReference>
<proteinExistence type="predicted"/>
<dbReference type="Gene3D" id="3.90.550.10">
    <property type="entry name" value="Spore Coat Polysaccharide Biosynthesis Protein SpsA, Chain A"/>
    <property type="match status" value="1"/>
</dbReference>
<evidence type="ECO:0000259" key="1">
    <source>
        <dbReference type="Pfam" id="PF00535"/>
    </source>
</evidence>
<organism evidence="2 3">
    <name type="scientific">Chryseobacterium antibioticum</name>
    <dbReference type="NCBI Taxonomy" id="2728847"/>
    <lineage>
        <taxon>Bacteria</taxon>
        <taxon>Pseudomonadati</taxon>
        <taxon>Bacteroidota</taxon>
        <taxon>Flavobacteriia</taxon>
        <taxon>Flavobacteriales</taxon>
        <taxon>Weeksellaceae</taxon>
        <taxon>Chryseobacterium group</taxon>
        <taxon>Chryseobacterium</taxon>
    </lineage>
</organism>
<evidence type="ECO:0000313" key="3">
    <source>
        <dbReference type="Proteomes" id="UP000544054"/>
    </source>
</evidence>
<protein>
    <submittedName>
        <fullName evidence="2">Glycosyltransferase</fullName>
    </submittedName>
</protein>
<gene>
    <name evidence="2" type="ORF">HHL23_06080</name>
</gene>
<evidence type="ECO:0000313" key="2">
    <source>
        <dbReference type="EMBL" id="NML69360.1"/>
    </source>
</evidence>
<dbReference type="GO" id="GO:0016758">
    <property type="term" value="F:hexosyltransferase activity"/>
    <property type="evidence" value="ECO:0007669"/>
    <property type="project" value="UniProtKB-ARBA"/>
</dbReference>
<dbReference type="EMBL" id="JABBGI010000006">
    <property type="protein sequence ID" value="NML69360.1"/>
    <property type="molecule type" value="Genomic_DNA"/>
</dbReference>
<reference evidence="2 3" key="1">
    <citation type="submission" date="2020-04" db="EMBL/GenBank/DDBJ databases">
        <title>Chryseobacterium sp. RP-3-3 sp. nov., isolated from Jeju soil.</title>
        <authorList>
            <person name="Dahal R.H."/>
        </authorList>
    </citation>
    <scope>NUCLEOTIDE SEQUENCE [LARGE SCALE GENOMIC DNA]</scope>
    <source>
        <strain evidence="2 3">RP-3-3</strain>
    </source>
</reference>
<comment type="caution">
    <text evidence="2">The sequence shown here is derived from an EMBL/GenBank/DDBJ whole genome shotgun (WGS) entry which is preliminary data.</text>
</comment>
<dbReference type="Proteomes" id="UP000544054">
    <property type="component" value="Unassembled WGS sequence"/>
</dbReference>
<dbReference type="Pfam" id="PF00535">
    <property type="entry name" value="Glycos_transf_2"/>
    <property type="match status" value="1"/>
</dbReference>
<keyword evidence="3" id="KW-1185">Reference proteome</keyword>
<dbReference type="InterPro" id="IPR001173">
    <property type="entry name" value="Glyco_trans_2-like"/>
</dbReference>
<accession>A0A7Y0FR56</accession>
<sequence>MTFSILIAHYNNAALFRDCYRSLLSQTYKNWEAVILDDASSEEEKEQIKAIIAEDKRFKFFENEKNCGVGITKSKLIELATGDICGFVDPDDAILPGAIEKAVSVFTLKQNVVLTYSRFMSCDKNLKPIMPFKSAKQVQNKDPYFFNYPIQIAHFVTFRKDIYEQTEKMNPDLKIAEDQDLYLKMYEKGNVYFINETNYLYRTHMGGISQNENKSKSYEYFAQVIFNAMKRRNIKSINGMKVPEIYGGQHEIFNLLTYQSSLGYKIKRKIFITLQRVLMQKI</sequence>